<protein>
    <submittedName>
        <fullName evidence="4">Uncharacterized protein</fullName>
    </submittedName>
</protein>
<proteinExistence type="predicted"/>
<evidence type="ECO:0000256" key="1">
    <source>
        <dbReference type="SAM" id="MobiDB-lite"/>
    </source>
</evidence>
<evidence type="ECO:0000256" key="2">
    <source>
        <dbReference type="SAM" id="Phobius"/>
    </source>
</evidence>
<feature type="chain" id="PRO_5041337406" evidence="3">
    <location>
        <begin position="26"/>
        <end position="382"/>
    </location>
</feature>
<sequence length="382" mass="36685">MARRIPAVLAAVLLGVFIPAGDAGAGDGGRDVLAFTVTTDNRADTGTRVRAGSSVRRVYTVVNKAEYPVADLLLTDPQVPGGAIRCPDGGARTASLAGRGRVVCTAEFPAEPGPRIGPVTASGRTLPRGSDPSSTVSAGYHGIASGLALARTAGGDGGPVPVGGPLELGYTVTVSGDVPVDVARLADPLLGGGTPRCARSLPVRLAPGTSLACTGRAKAAAGPRSGTARVTGSAADGTVDAEGRAVPPLALTAEAPGAYTGVVAGASGAPGGAAGSAPGGDAAGPGPGGAVGSVPGGVARRFLPPPPVPPLGATGRPGGTAAPGSPGSAAEVPDKQPGLPAGHDEASVSLGAWEWGGLLFLVALVPVAVAAATRAGRDKKTG</sequence>
<feature type="transmembrane region" description="Helical" evidence="2">
    <location>
        <begin position="352"/>
        <end position="372"/>
    </location>
</feature>
<evidence type="ECO:0000313" key="5">
    <source>
        <dbReference type="Proteomes" id="UP001165378"/>
    </source>
</evidence>
<feature type="region of interest" description="Disordered" evidence="1">
    <location>
        <begin position="216"/>
        <end position="235"/>
    </location>
</feature>
<keyword evidence="2" id="KW-0472">Membrane</keyword>
<organism evidence="4 5">
    <name type="scientific">Yinghuangia soli</name>
    <dbReference type="NCBI Taxonomy" id="2908204"/>
    <lineage>
        <taxon>Bacteria</taxon>
        <taxon>Bacillati</taxon>
        <taxon>Actinomycetota</taxon>
        <taxon>Actinomycetes</taxon>
        <taxon>Kitasatosporales</taxon>
        <taxon>Streptomycetaceae</taxon>
        <taxon>Yinghuangia</taxon>
    </lineage>
</organism>
<keyword evidence="2" id="KW-0812">Transmembrane</keyword>
<evidence type="ECO:0000313" key="4">
    <source>
        <dbReference type="EMBL" id="MCF2528643.1"/>
    </source>
</evidence>
<feature type="signal peptide" evidence="3">
    <location>
        <begin position="1"/>
        <end position="25"/>
    </location>
</feature>
<name>A0AA41TZB0_9ACTN</name>
<comment type="caution">
    <text evidence="4">The sequence shown here is derived from an EMBL/GenBank/DDBJ whole genome shotgun (WGS) entry which is preliminary data.</text>
</comment>
<keyword evidence="2" id="KW-1133">Transmembrane helix</keyword>
<dbReference type="RefSeq" id="WP_235052798.1">
    <property type="nucleotide sequence ID" value="NZ_JAKFHA010000007.1"/>
</dbReference>
<dbReference type="EMBL" id="JAKFHA010000007">
    <property type="protein sequence ID" value="MCF2528643.1"/>
    <property type="molecule type" value="Genomic_DNA"/>
</dbReference>
<dbReference type="Proteomes" id="UP001165378">
    <property type="component" value="Unassembled WGS sequence"/>
</dbReference>
<feature type="region of interest" description="Disordered" evidence="1">
    <location>
        <begin position="270"/>
        <end position="343"/>
    </location>
</feature>
<keyword evidence="5" id="KW-1185">Reference proteome</keyword>
<feature type="compositionally biased region" description="Gly residues" evidence="1">
    <location>
        <begin position="270"/>
        <end position="295"/>
    </location>
</feature>
<reference evidence="4" key="1">
    <citation type="submission" date="2022-01" db="EMBL/GenBank/DDBJ databases">
        <title>Genome-Based Taxonomic Classification of the Phylum Actinobacteria.</title>
        <authorList>
            <person name="Gao Y."/>
        </authorList>
    </citation>
    <scope>NUCLEOTIDE SEQUENCE</scope>
    <source>
        <strain evidence="4">KLBMP 8922</strain>
    </source>
</reference>
<feature type="region of interest" description="Disordered" evidence="1">
    <location>
        <begin position="114"/>
        <end position="136"/>
    </location>
</feature>
<dbReference type="AlphaFoldDB" id="A0AA41TZB0"/>
<keyword evidence="3" id="KW-0732">Signal</keyword>
<accession>A0AA41TZB0</accession>
<evidence type="ECO:0000256" key="3">
    <source>
        <dbReference type="SAM" id="SignalP"/>
    </source>
</evidence>
<feature type="compositionally biased region" description="Low complexity" evidence="1">
    <location>
        <begin position="311"/>
        <end position="330"/>
    </location>
</feature>
<gene>
    <name evidence="4" type="ORF">LZ495_15655</name>
</gene>